<dbReference type="PANTHER" id="PTHR11183">
    <property type="entry name" value="GLYCOGENIN SUBFAMILY MEMBER"/>
    <property type="match status" value="1"/>
</dbReference>
<dbReference type="EMBL" id="VCHE01000236">
    <property type="protein sequence ID" value="KAB2569028.1"/>
    <property type="molecule type" value="Genomic_DNA"/>
</dbReference>
<sequence>MAFSHFGDIWAKLRAFELTEYERVILVDSDMLVRRNMDELFDMPLERDEIAAGFACTCNPAKISTYPADWIPENCAFTPQQHPGALTNPTPLTPSSPRTHRLLNSGLVVLQPSRATMEAMESAISTDPRVKDYRFPDQDFLADFFFGKWKPLPWFYNALKKLRGTHCQMWRDDEVRNVHYIINKPWNFTLHSDDPDYVTHSWWWDAYRAHEWGPTITKHVSEKPLQG</sequence>
<dbReference type="Pfam" id="PF01501">
    <property type="entry name" value="Glyco_transf_8"/>
    <property type="match status" value="1"/>
</dbReference>
<dbReference type="Proteomes" id="UP000325902">
    <property type="component" value="Unassembled WGS sequence"/>
</dbReference>
<evidence type="ECO:0000313" key="2">
    <source>
        <dbReference type="Proteomes" id="UP000325902"/>
    </source>
</evidence>
<dbReference type="SUPFAM" id="SSF53448">
    <property type="entry name" value="Nucleotide-diphospho-sugar transferases"/>
    <property type="match status" value="1"/>
</dbReference>
<protein>
    <submittedName>
        <fullName evidence="1">Galactinol synthase 4</fullName>
    </submittedName>
</protein>
<gene>
    <name evidence="1" type="primary">GOLS4</name>
    <name evidence="1" type="ORF">DBV05_g12295</name>
</gene>
<dbReference type="InterPro" id="IPR050587">
    <property type="entry name" value="GNT1/Glycosyltrans_8"/>
</dbReference>
<name>A0A5N5CUJ7_9PEZI</name>
<organism evidence="1 2">
    <name type="scientific">Lasiodiplodia theobromae</name>
    <dbReference type="NCBI Taxonomy" id="45133"/>
    <lineage>
        <taxon>Eukaryota</taxon>
        <taxon>Fungi</taxon>
        <taxon>Dikarya</taxon>
        <taxon>Ascomycota</taxon>
        <taxon>Pezizomycotina</taxon>
        <taxon>Dothideomycetes</taxon>
        <taxon>Dothideomycetes incertae sedis</taxon>
        <taxon>Botryosphaeriales</taxon>
        <taxon>Botryosphaeriaceae</taxon>
        <taxon>Lasiodiplodia</taxon>
    </lineage>
</organism>
<evidence type="ECO:0000313" key="1">
    <source>
        <dbReference type="EMBL" id="KAB2569028.1"/>
    </source>
</evidence>
<accession>A0A5N5CUJ7</accession>
<dbReference type="OrthoDB" id="2014201at2759"/>
<proteinExistence type="predicted"/>
<dbReference type="AlphaFoldDB" id="A0A5N5CUJ7"/>
<dbReference type="InterPro" id="IPR002495">
    <property type="entry name" value="Glyco_trans_8"/>
</dbReference>
<keyword evidence="2" id="KW-1185">Reference proteome</keyword>
<dbReference type="Gene3D" id="3.90.550.10">
    <property type="entry name" value="Spore Coat Polysaccharide Biosynthesis Protein SpsA, Chain A"/>
    <property type="match status" value="1"/>
</dbReference>
<dbReference type="GO" id="GO:0016757">
    <property type="term" value="F:glycosyltransferase activity"/>
    <property type="evidence" value="ECO:0007669"/>
    <property type="project" value="InterPro"/>
</dbReference>
<reference evidence="1 2" key="1">
    <citation type="journal article" date="2019" name="Sci. Rep.">
        <title>A multi-omics analysis of the grapevine pathogen Lasiodiplodia theobromae reveals that temperature affects the expression of virulence- and pathogenicity-related genes.</title>
        <authorList>
            <person name="Felix C."/>
            <person name="Meneses R."/>
            <person name="Goncalves M.F.M."/>
            <person name="Tilleman L."/>
            <person name="Duarte A.S."/>
            <person name="Jorrin-Novo J.V."/>
            <person name="Van de Peer Y."/>
            <person name="Deforce D."/>
            <person name="Van Nieuwerburgh F."/>
            <person name="Esteves A.C."/>
            <person name="Alves A."/>
        </authorList>
    </citation>
    <scope>NUCLEOTIDE SEQUENCE [LARGE SCALE GENOMIC DNA]</scope>
    <source>
        <strain evidence="1 2">LA-SOL3</strain>
    </source>
</reference>
<comment type="caution">
    <text evidence="1">The sequence shown here is derived from an EMBL/GenBank/DDBJ whole genome shotgun (WGS) entry which is preliminary data.</text>
</comment>
<dbReference type="InterPro" id="IPR029044">
    <property type="entry name" value="Nucleotide-diphossugar_trans"/>
</dbReference>